<proteinExistence type="predicted"/>
<name>A0A6J4VPM6_9DEIN</name>
<gene>
    <name evidence="1" type="ORF">AVDCRST_MAG86-2635</name>
</gene>
<protein>
    <submittedName>
        <fullName evidence="1">Uncharacterized protein</fullName>
    </submittedName>
</protein>
<dbReference type="EMBL" id="CADCWP010000229">
    <property type="protein sequence ID" value="CAA9579547.1"/>
    <property type="molecule type" value="Genomic_DNA"/>
</dbReference>
<sequence length="42" mass="4592">MIAKAFMHLVDTAREKSAAQQWGEAADLWTQIVAENPTSGAF</sequence>
<accession>A0A6J4VPM6</accession>
<organism evidence="1">
    <name type="scientific">uncultured Truepera sp</name>
    <dbReference type="NCBI Taxonomy" id="543023"/>
    <lineage>
        <taxon>Bacteria</taxon>
        <taxon>Thermotogati</taxon>
        <taxon>Deinococcota</taxon>
        <taxon>Deinococci</taxon>
        <taxon>Trueperales</taxon>
        <taxon>Trueperaceae</taxon>
        <taxon>Truepera</taxon>
        <taxon>environmental samples</taxon>
    </lineage>
</organism>
<evidence type="ECO:0000313" key="1">
    <source>
        <dbReference type="EMBL" id="CAA9579547.1"/>
    </source>
</evidence>
<reference evidence="1" key="1">
    <citation type="submission" date="2020-02" db="EMBL/GenBank/DDBJ databases">
        <authorList>
            <person name="Meier V. D."/>
        </authorList>
    </citation>
    <scope>NUCLEOTIDE SEQUENCE</scope>
    <source>
        <strain evidence="1">AVDCRST_MAG86</strain>
    </source>
</reference>
<dbReference type="AlphaFoldDB" id="A0A6J4VPM6"/>